<dbReference type="FunFam" id="3.40.50.12780:FF:000001">
    <property type="entry name" value="Acetyl-coenzyme A synthetase"/>
    <property type="match status" value="1"/>
</dbReference>
<dbReference type="GO" id="GO:0016208">
    <property type="term" value="F:AMP binding"/>
    <property type="evidence" value="ECO:0007669"/>
    <property type="project" value="InterPro"/>
</dbReference>
<dbReference type="PANTHER" id="PTHR24095">
    <property type="entry name" value="ACETYL-COENZYME A SYNTHETASE"/>
    <property type="match status" value="1"/>
</dbReference>
<dbReference type="Pfam" id="PF13193">
    <property type="entry name" value="AMP-binding_C"/>
    <property type="match status" value="1"/>
</dbReference>
<proteinExistence type="inferred from homology"/>
<dbReference type="InterPro" id="IPR000873">
    <property type="entry name" value="AMP-dep_synth/lig_dom"/>
</dbReference>
<dbReference type="NCBIfam" id="TIGR02188">
    <property type="entry name" value="Ac_CoA_lig_AcsA"/>
    <property type="match status" value="1"/>
</dbReference>
<dbReference type="Pfam" id="PF00501">
    <property type="entry name" value="AMP-binding"/>
    <property type="match status" value="1"/>
</dbReference>
<dbReference type="PROSITE" id="PS00455">
    <property type="entry name" value="AMP_BINDING"/>
    <property type="match status" value="1"/>
</dbReference>
<feature type="domain" description="AMP-dependent synthetase/ligase" evidence="9">
    <location>
        <begin position="114"/>
        <end position="506"/>
    </location>
</feature>
<dbReference type="InterPro" id="IPR032387">
    <property type="entry name" value="ACAS_N"/>
</dbReference>
<dbReference type="EC" id="6.2.1.1" evidence="2 7"/>
<evidence type="ECO:0000256" key="1">
    <source>
        <dbReference type="ARBA" id="ARBA00006432"/>
    </source>
</evidence>
<gene>
    <name evidence="12" type="ORF">SAMN05216554_4292</name>
</gene>
<dbReference type="GO" id="GO:0005829">
    <property type="term" value="C:cytosol"/>
    <property type="evidence" value="ECO:0007669"/>
    <property type="project" value="TreeGrafter"/>
</dbReference>
<evidence type="ECO:0000313" key="13">
    <source>
        <dbReference type="Proteomes" id="UP000198891"/>
    </source>
</evidence>
<evidence type="ECO:0000256" key="4">
    <source>
        <dbReference type="ARBA" id="ARBA00022741"/>
    </source>
</evidence>
<feature type="region of interest" description="Disordered" evidence="8">
    <location>
        <begin position="1"/>
        <end position="23"/>
    </location>
</feature>
<dbReference type="CDD" id="cd05966">
    <property type="entry name" value="ACS"/>
    <property type="match status" value="1"/>
</dbReference>
<dbReference type="Gene3D" id="3.40.50.12780">
    <property type="entry name" value="N-terminal domain of ligase-like"/>
    <property type="match status" value="1"/>
</dbReference>
<name>A0A1H3TMW6_9MICO</name>
<evidence type="ECO:0000256" key="8">
    <source>
        <dbReference type="SAM" id="MobiDB-lite"/>
    </source>
</evidence>
<feature type="domain" description="Acetyl-coenzyme A synthetase N-terminal" evidence="11">
    <location>
        <begin position="54"/>
        <end position="106"/>
    </location>
</feature>
<keyword evidence="5" id="KW-0067">ATP-binding</keyword>
<evidence type="ECO:0000259" key="11">
    <source>
        <dbReference type="Pfam" id="PF16177"/>
    </source>
</evidence>
<evidence type="ECO:0000256" key="3">
    <source>
        <dbReference type="ARBA" id="ARBA00022598"/>
    </source>
</evidence>
<dbReference type="InterPro" id="IPR042099">
    <property type="entry name" value="ANL_N_sf"/>
</dbReference>
<keyword evidence="3" id="KW-0436">Ligase</keyword>
<dbReference type="SUPFAM" id="SSF56801">
    <property type="entry name" value="Acetyl-CoA synthetase-like"/>
    <property type="match status" value="1"/>
</dbReference>
<reference evidence="12 13" key="1">
    <citation type="submission" date="2016-10" db="EMBL/GenBank/DDBJ databases">
        <authorList>
            <person name="de Groot N.N."/>
        </authorList>
    </citation>
    <scope>NUCLEOTIDE SEQUENCE [LARGE SCALE GENOMIC DNA]</scope>
    <source>
        <strain evidence="12 13">CGMCC 4.3491</strain>
    </source>
</reference>
<evidence type="ECO:0000259" key="10">
    <source>
        <dbReference type="Pfam" id="PF13193"/>
    </source>
</evidence>
<dbReference type="InterPro" id="IPR025110">
    <property type="entry name" value="AMP-bd_C"/>
</dbReference>
<keyword evidence="4" id="KW-0547">Nucleotide-binding</keyword>
<dbReference type="GO" id="GO:0003987">
    <property type="term" value="F:acetate-CoA ligase activity"/>
    <property type="evidence" value="ECO:0007669"/>
    <property type="project" value="UniProtKB-UniRule"/>
</dbReference>
<dbReference type="NCBIfam" id="NF001208">
    <property type="entry name" value="PRK00174.1"/>
    <property type="match status" value="1"/>
</dbReference>
<comment type="similarity">
    <text evidence="1">Belongs to the ATP-dependent AMP-binding enzyme family.</text>
</comment>
<evidence type="ECO:0000256" key="5">
    <source>
        <dbReference type="ARBA" id="ARBA00022840"/>
    </source>
</evidence>
<dbReference type="InterPro" id="IPR045851">
    <property type="entry name" value="AMP-bd_C_sf"/>
</dbReference>
<dbReference type="AlphaFoldDB" id="A0A1H3TMW6"/>
<sequence>MAEDSRTTAPDGPRITLQDVGPHDGGHVFDNLLHETRTFPPSDAFAAQANLGAEAYERAAADPETFWAEQARHLSWATPFTEVLDWSNPPHARWFGDGTLNVAYNCVDRHVESGHGSQIALHWVGEPGDTRDISYAELKDEVSRAANALASLGLVAGDRVVIQLPMIPEAVISMLACARLGLVHSVVFGGFSPAALRARVDDAEARLVITSDGQYRRGASAPMKANVDEALEGASTVEHVLVVERVGGATTDLVPMTEGRDLWWHDLVDSQSASHEPEAFPAEHPLFILYTSGTTGKPKGILHTSGGYLTQTSYTHRSVFDLKPDTDVYWCGADVGWITGHSYIVYGPLANRVTQVMYEGTPNTPHEGRHFEIIEKYGVTIYYIAPTLIRTFMKWGDQIPNAYDLSSLRVLGSVGEPINPEAWMWYRTNIGGGRAPIVDTWWQTETGAIMVAPLPGVTATKPGSAQRALPGLSVQVVDEQGGRVEPGEGGYLVIDKPWPAMSRGIWGDPERAKEVYWDRFAEQGYYFAGDGAKYDEQGDIWLLGRVDDVMNISGHRISTMEVESALVSHLAVAEAAVVGAADETTGQAIVAFVILRGASDTLGADQDAIVAGLMKHVAAEIGPIAKPKRILVVPELPKTRSGKIMRRLLRDVAENRSVGDTATLADTSAMRVITESLRGREN</sequence>
<dbReference type="GO" id="GO:0005524">
    <property type="term" value="F:ATP binding"/>
    <property type="evidence" value="ECO:0007669"/>
    <property type="project" value="UniProtKB-KW"/>
</dbReference>
<evidence type="ECO:0000256" key="7">
    <source>
        <dbReference type="NCBIfam" id="TIGR02188"/>
    </source>
</evidence>
<dbReference type="Proteomes" id="UP000198891">
    <property type="component" value="Unassembled WGS sequence"/>
</dbReference>
<dbReference type="STRING" id="381665.SAMN05216554_4292"/>
<feature type="domain" description="AMP-binding enzyme C-terminal" evidence="10">
    <location>
        <begin position="561"/>
        <end position="643"/>
    </location>
</feature>
<dbReference type="GO" id="GO:0019427">
    <property type="term" value="P:acetyl-CoA biosynthetic process from acetate"/>
    <property type="evidence" value="ECO:0007669"/>
    <property type="project" value="UniProtKB-UniRule"/>
</dbReference>
<keyword evidence="6" id="KW-0007">Acetylation</keyword>
<dbReference type="InterPro" id="IPR020845">
    <property type="entry name" value="AMP-binding_CS"/>
</dbReference>
<dbReference type="EMBL" id="FNPZ01000006">
    <property type="protein sequence ID" value="SDZ50689.1"/>
    <property type="molecule type" value="Genomic_DNA"/>
</dbReference>
<evidence type="ECO:0000256" key="6">
    <source>
        <dbReference type="ARBA" id="ARBA00022990"/>
    </source>
</evidence>
<dbReference type="InterPro" id="IPR011904">
    <property type="entry name" value="Ac_CoA_lig"/>
</dbReference>
<evidence type="ECO:0000259" key="9">
    <source>
        <dbReference type="Pfam" id="PF00501"/>
    </source>
</evidence>
<evidence type="ECO:0000313" key="12">
    <source>
        <dbReference type="EMBL" id="SDZ50689.1"/>
    </source>
</evidence>
<dbReference type="PANTHER" id="PTHR24095:SF14">
    <property type="entry name" value="ACETYL-COENZYME A SYNTHETASE 1"/>
    <property type="match status" value="1"/>
</dbReference>
<evidence type="ECO:0000256" key="2">
    <source>
        <dbReference type="ARBA" id="ARBA00013275"/>
    </source>
</evidence>
<organism evidence="12 13">
    <name type="scientific">Herbiconiux ginsengi</name>
    <dbReference type="NCBI Taxonomy" id="381665"/>
    <lineage>
        <taxon>Bacteria</taxon>
        <taxon>Bacillati</taxon>
        <taxon>Actinomycetota</taxon>
        <taxon>Actinomycetes</taxon>
        <taxon>Micrococcales</taxon>
        <taxon>Microbacteriaceae</taxon>
        <taxon>Herbiconiux</taxon>
    </lineage>
</organism>
<dbReference type="Pfam" id="PF16177">
    <property type="entry name" value="ACAS_N"/>
    <property type="match status" value="1"/>
</dbReference>
<accession>A0A1H3TMW6</accession>
<keyword evidence="13" id="KW-1185">Reference proteome</keyword>
<dbReference type="Gene3D" id="3.30.300.30">
    <property type="match status" value="1"/>
</dbReference>
<protein>
    <recommendedName>
        <fullName evidence="2 7">Acetate--CoA ligase</fullName>
        <ecNumber evidence="2 7">6.2.1.1</ecNumber>
    </recommendedName>
</protein>